<sequence length="122" mass="13647">MRNHLILAKLHFRHNATELVDGLSYEKLANRSIVSHLITRPTKSLRDSYSHGMLAVDHASAAVRTQTEQIFGHVKTFGSVIPAADISRNEWLIDEALPWRGRETGGYPSKDSSDLVRRPGCV</sequence>
<comment type="caution">
    <text evidence="2">The sequence shown here is derived from an EMBL/GenBank/DDBJ whole genome shotgun (WGS) entry which is preliminary data.</text>
</comment>
<evidence type="ECO:0008006" key="4">
    <source>
        <dbReference type="Google" id="ProtNLM"/>
    </source>
</evidence>
<dbReference type="RefSeq" id="WP_408330531.1">
    <property type="nucleotide sequence ID" value="NZ_JAQQFH010000015.1"/>
</dbReference>
<feature type="region of interest" description="Disordered" evidence="1">
    <location>
        <begin position="102"/>
        <end position="122"/>
    </location>
</feature>
<reference evidence="2 3" key="1">
    <citation type="journal article" date="2024" name="Chem. Sci.">
        <title>Discovery of megapolipeptins by genome mining of a Burkholderiales bacteria collection.</title>
        <authorList>
            <person name="Paulo B.S."/>
            <person name="Recchia M.J.J."/>
            <person name="Lee S."/>
            <person name="Fergusson C.H."/>
            <person name="Romanowski S.B."/>
            <person name="Hernandez A."/>
            <person name="Krull N."/>
            <person name="Liu D.Y."/>
            <person name="Cavanagh H."/>
            <person name="Bos A."/>
            <person name="Gray C.A."/>
            <person name="Murphy B.T."/>
            <person name="Linington R.G."/>
            <person name="Eustaquio A.S."/>
        </authorList>
    </citation>
    <scope>NUCLEOTIDE SEQUENCE [LARGE SCALE GENOMIC DNA]</scope>
    <source>
        <strain evidence="2 3">RL16-012-BIC-B</strain>
    </source>
</reference>
<dbReference type="EMBL" id="JAQQFN010000023">
    <property type="protein sequence ID" value="MFL9886780.1"/>
    <property type="molecule type" value="Genomic_DNA"/>
</dbReference>
<accession>A0ABW8ZVE1</accession>
<name>A0ABW8ZVE1_9BURK</name>
<evidence type="ECO:0000313" key="2">
    <source>
        <dbReference type="EMBL" id="MFL9886780.1"/>
    </source>
</evidence>
<evidence type="ECO:0000313" key="3">
    <source>
        <dbReference type="Proteomes" id="UP001629249"/>
    </source>
</evidence>
<keyword evidence="3" id="KW-1185">Reference proteome</keyword>
<protein>
    <recommendedName>
        <fullName evidence="4">Transposase</fullName>
    </recommendedName>
</protein>
<gene>
    <name evidence="2" type="ORF">PQR66_27320</name>
</gene>
<dbReference type="Proteomes" id="UP001629249">
    <property type="component" value="Unassembled WGS sequence"/>
</dbReference>
<proteinExistence type="predicted"/>
<feature type="compositionally biased region" description="Basic and acidic residues" evidence="1">
    <location>
        <begin position="111"/>
        <end position="122"/>
    </location>
</feature>
<organism evidence="2 3">
    <name type="scientific">Paraburkholderia agricolaris</name>
    <dbReference type="NCBI Taxonomy" id="2152888"/>
    <lineage>
        <taxon>Bacteria</taxon>
        <taxon>Pseudomonadati</taxon>
        <taxon>Pseudomonadota</taxon>
        <taxon>Betaproteobacteria</taxon>
        <taxon>Burkholderiales</taxon>
        <taxon>Burkholderiaceae</taxon>
        <taxon>Paraburkholderia</taxon>
    </lineage>
</organism>
<evidence type="ECO:0000256" key="1">
    <source>
        <dbReference type="SAM" id="MobiDB-lite"/>
    </source>
</evidence>